<organism evidence="7 8">
    <name type="scientific">Eumeta variegata</name>
    <name type="common">Bagworm moth</name>
    <name type="synonym">Eumeta japonica</name>
    <dbReference type="NCBI Taxonomy" id="151549"/>
    <lineage>
        <taxon>Eukaryota</taxon>
        <taxon>Metazoa</taxon>
        <taxon>Ecdysozoa</taxon>
        <taxon>Arthropoda</taxon>
        <taxon>Hexapoda</taxon>
        <taxon>Insecta</taxon>
        <taxon>Pterygota</taxon>
        <taxon>Neoptera</taxon>
        <taxon>Endopterygota</taxon>
        <taxon>Lepidoptera</taxon>
        <taxon>Glossata</taxon>
        <taxon>Ditrysia</taxon>
        <taxon>Tineoidea</taxon>
        <taxon>Psychidae</taxon>
        <taxon>Oiketicinae</taxon>
        <taxon>Eumeta</taxon>
    </lineage>
</organism>
<dbReference type="AlphaFoldDB" id="A0A4C1VMY5"/>
<comment type="similarity">
    <text evidence="2">Belongs to the glutaminyl-peptide cyclotransferase family.</text>
</comment>
<comment type="catalytic activity">
    <reaction evidence="1">
        <text>N-terminal L-glutaminyl-[peptide] = N-terminal 5-oxo-L-prolyl-[peptide] + NH4(+)</text>
        <dbReference type="Rhea" id="RHEA:23652"/>
        <dbReference type="Rhea" id="RHEA-COMP:11736"/>
        <dbReference type="Rhea" id="RHEA-COMP:11846"/>
        <dbReference type="ChEBI" id="CHEBI:28938"/>
        <dbReference type="ChEBI" id="CHEBI:64722"/>
        <dbReference type="ChEBI" id="CHEBI:87215"/>
        <dbReference type="EC" id="2.3.2.5"/>
    </reaction>
</comment>
<evidence type="ECO:0000259" key="6">
    <source>
        <dbReference type="Pfam" id="PF04389"/>
    </source>
</evidence>
<evidence type="ECO:0000256" key="5">
    <source>
        <dbReference type="ARBA" id="ARBA00023315"/>
    </source>
</evidence>
<evidence type="ECO:0000256" key="4">
    <source>
        <dbReference type="ARBA" id="ARBA00022679"/>
    </source>
</evidence>
<accession>A0A4C1VMY5</accession>
<dbReference type="PANTHER" id="PTHR12283:SF6">
    <property type="entry name" value="GLUTAMINYL-PEPTIDE CYCLOTRANSFERASE-RELATED"/>
    <property type="match status" value="1"/>
</dbReference>
<keyword evidence="4 7" id="KW-0808">Transferase</keyword>
<evidence type="ECO:0000256" key="2">
    <source>
        <dbReference type="ARBA" id="ARBA00006014"/>
    </source>
</evidence>
<evidence type="ECO:0000313" key="8">
    <source>
        <dbReference type="Proteomes" id="UP000299102"/>
    </source>
</evidence>
<protein>
    <recommendedName>
        <fullName evidence="3">glutaminyl-peptide cyclotransferase</fullName>
        <ecNumber evidence="3">2.3.2.5</ecNumber>
    </recommendedName>
</protein>
<dbReference type="GO" id="GO:0016603">
    <property type="term" value="F:glutaminyl-peptide cyclotransferase activity"/>
    <property type="evidence" value="ECO:0007669"/>
    <property type="project" value="UniProtKB-EC"/>
</dbReference>
<dbReference type="InterPro" id="IPR007484">
    <property type="entry name" value="Peptidase_M28"/>
</dbReference>
<dbReference type="SUPFAM" id="SSF53187">
    <property type="entry name" value="Zn-dependent exopeptidases"/>
    <property type="match status" value="1"/>
</dbReference>
<dbReference type="GO" id="GO:0008270">
    <property type="term" value="F:zinc ion binding"/>
    <property type="evidence" value="ECO:0007669"/>
    <property type="project" value="TreeGrafter"/>
</dbReference>
<feature type="domain" description="Peptidase M28" evidence="6">
    <location>
        <begin position="18"/>
        <end position="132"/>
    </location>
</feature>
<keyword evidence="8" id="KW-1185">Reference proteome</keyword>
<dbReference type="Proteomes" id="UP000299102">
    <property type="component" value="Unassembled WGS sequence"/>
</dbReference>
<comment type="caution">
    <text evidence="7">The sequence shown here is derived from an EMBL/GenBank/DDBJ whole genome shotgun (WGS) entry which is preliminary data.</text>
</comment>
<keyword evidence="5" id="KW-0012">Acyltransferase</keyword>
<dbReference type="EC" id="2.3.2.5" evidence="3"/>
<evidence type="ECO:0000256" key="3">
    <source>
        <dbReference type="ARBA" id="ARBA00012012"/>
    </source>
</evidence>
<dbReference type="STRING" id="151549.A0A4C1VMY5"/>
<reference evidence="7 8" key="1">
    <citation type="journal article" date="2019" name="Commun. Biol.">
        <title>The bagworm genome reveals a unique fibroin gene that provides high tensile strength.</title>
        <authorList>
            <person name="Kono N."/>
            <person name="Nakamura H."/>
            <person name="Ohtoshi R."/>
            <person name="Tomita M."/>
            <person name="Numata K."/>
            <person name="Arakawa K."/>
        </authorList>
    </citation>
    <scope>NUCLEOTIDE SEQUENCE [LARGE SCALE GENOMIC DNA]</scope>
</reference>
<evidence type="ECO:0000256" key="1">
    <source>
        <dbReference type="ARBA" id="ARBA00000001"/>
    </source>
</evidence>
<proteinExistence type="inferred from homology"/>
<dbReference type="EMBL" id="BGZK01000372">
    <property type="protein sequence ID" value="GBP39890.1"/>
    <property type="molecule type" value="Genomic_DNA"/>
</dbReference>
<name>A0A4C1VMY5_EUMVA</name>
<dbReference type="PANTHER" id="PTHR12283">
    <property type="entry name" value="GLUTAMINYL-PEPTIDE CYCLOTRANSFERASE"/>
    <property type="match status" value="1"/>
</dbReference>
<gene>
    <name evidence="7" type="primary">QPCT</name>
    <name evidence="7" type="ORF">EVAR_29120_1</name>
</gene>
<dbReference type="Gene3D" id="3.40.630.10">
    <property type="entry name" value="Zn peptidases"/>
    <property type="match status" value="1"/>
</dbReference>
<dbReference type="Pfam" id="PF04389">
    <property type="entry name" value="Peptidase_M28"/>
    <property type="match status" value="1"/>
</dbReference>
<evidence type="ECO:0000313" key="7">
    <source>
        <dbReference type="EMBL" id="GBP39890.1"/>
    </source>
</evidence>
<dbReference type="OrthoDB" id="3907302at2759"/>
<sequence length="139" mass="16312">MTKTQNSYTDYEVEYPDMLVLLDLLGAPDPVFYSYMSATERWYVRLADAEQQLASLNQLKGYSRDKAEQKYFRLASSNAYIEDDHIPFMRRNVDVLHVIPTPFPRVWHTAADDHSALDYNTIENLNKIMRVFVAEYLHL</sequence>
<dbReference type="InterPro" id="IPR040234">
    <property type="entry name" value="QC/QCL"/>
</dbReference>